<gene>
    <name evidence="2" type="ORF">EHR01_12260</name>
</gene>
<evidence type="ECO:0000313" key="3">
    <source>
        <dbReference type="Proteomes" id="UP000297940"/>
    </source>
</evidence>
<feature type="domain" description="DUF5615" evidence="1">
    <location>
        <begin position="4"/>
        <end position="110"/>
    </location>
</feature>
<dbReference type="EMBL" id="RQHK01000015">
    <property type="protein sequence ID" value="TGM74269.1"/>
    <property type="molecule type" value="Genomic_DNA"/>
</dbReference>
<accession>A0ABY2NYX8</accession>
<proteinExistence type="predicted"/>
<keyword evidence="3" id="KW-1185">Reference proteome</keyword>
<evidence type="ECO:0000313" key="2">
    <source>
        <dbReference type="EMBL" id="TGM74269.1"/>
    </source>
</evidence>
<name>A0ABY2NYX8_9LEPT</name>
<reference evidence="3" key="1">
    <citation type="journal article" date="2019" name="PLoS Negl. Trop. Dis.">
        <title>Revisiting the worldwide diversity of Leptospira species in the environment.</title>
        <authorList>
            <person name="Vincent A.T."/>
            <person name="Schiettekatte O."/>
            <person name="Bourhy P."/>
            <person name="Veyrier F.J."/>
            <person name="Picardeau M."/>
        </authorList>
    </citation>
    <scope>NUCLEOTIDE SEQUENCE [LARGE SCALE GENOMIC DNA]</scope>
    <source>
        <strain evidence="3">201601298</strain>
    </source>
</reference>
<comment type="caution">
    <text evidence="2">The sequence shown here is derived from an EMBL/GenBank/DDBJ whole genome shotgun (WGS) entry which is preliminary data.</text>
</comment>
<evidence type="ECO:0000259" key="1">
    <source>
        <dbReference type="Pfam" id="PF18480"/>
    </source>
</evidence>
<organism evidence="2 3">
    <name type="scientific">Leptospira mtsangambouensis</name>
    <dbReference type="NCBI Taxonomy" id="2484912"/>
    <lineage>
        <taxon>Bacteria</taxon>
        <taxon>Pseudomonadati</taxon>
        <taxon>Spirochaetota</taxon>
        <taxon>Spirochaetia</taxon>
        <taxon>Leptospirales</taxon>
        <taxon>Leptospiraceae</taxon>
        <taxon>Leptospira</taxon>
    </lineage>
</organism>
<dbReference type="RefSeq" id="WP_135695040.1">
    <property type="nucleotide sequence ID" value="NZ_RQHK01000015.1"/>
</dbReference>
<protein>
    <submittedName>
        <fullName evidence="2">Toxin-antitoxin system, toxin component</fullName>
    </submittedName>
</protein>
<dbReference type="Pfam" id="PF18480">
    <property type="entry name" value="DUF5615"/>
    <property type="match status" value="1"/>
</dbReference>
<dbReference type="Proteomes" id="UP000297940">
    <property type="component" value="Unassembled WGS sequence"/>
</dbReference>
<sequence length="120" mass="13969">MQVKILADENVDFRLIKLLRNSGHSVFSVQEEHKGISDIQVINLAISLKAVILTLDKDFGEWVFSHKEYSNGIIFLRYSPNEYNEIFNALNFLLQKTSDEIYGKFIVLSKNKIRIRDIHL</sequence>
<dbReference type="InterPro" id="IPR041049">
    <property type="entry name" value="DUF5615"/>
</dbReference>